<dbReference type="Pfam" id="PF13649">
    <property type="entry name" value="Methyltransf_25"/>
    <property type="match status" value="1"/>
</dbReference>
<dbReference type="PANTHER" id="PTHR43464">
    <property type="entry name" value="METHYLTRANSFERASE"/>
    <property type="match status" value="1"/>
</dbReference>
<organism evidence="5 6">
    <name type="scientific">Nocardia aurantia</name>
    <dbReference type="NCBI Taxonomy" id="2585199"/>
    <lineage>
        <taxon>Bacteria</taxon>
        <taxon>Bacillati</taxon>
        <taxon>Actinomycetota</taxon>
        <taxon>Actinomycetes</taxon>
        <taxon>Mycobacteriales</taxon>
        <taxon>Nocardiaceae</taxon>
        <taxon>Nocardia</taxon>
    </lineage>
</organism>
<name>A0A7K0DGT8_9NOCA</name>
<dbReference type="InterPro" id="IPR029063">
    <property type="entry name" value="SAM-dependent_MTases_sf"/>
</dbReference>
<dbReference type="PANTHER" id="PTHR43464:SF19">
    <property type="entry name" value="UBIQUINONE BIOSYNTHESIS O-METHYLTRANSFERASE, MITOCHONDRIAL"/>
    <property type="match status" value="1"/>
</dbReference>
<dbReference type="RefSeq" id="WP_153338864.1">
    <property type="nucleotide sequence ID" value="NZ_WEGI01000001.1"/>
</dbReference>
<dbReference type="InterPro" id="IPR041698">
    <property type="entry name" value="Methyltransf_25"/>
</dbReference>
<keyword evidence="1 5" id="KW-0489">Methyltransferase</keyword>
<dbReference type="Proteomes" id="UP000431401">
    <property type="component" value="Unassembled WGS sequence"/>
</dbReference>
<evidence type="ECO:0000313" key="6">
    <source>
        <dbReference type="Proteomes" id="UP000431401"/>
    </source>
</evidence>
<evidence type="ECO:0000256" key="1">
    <source>
        <dbReference type="ARBA" id="ARBA00022603"/>
    </source>
</evidence>
<keyword evidence="3" id="KW-0949">S-adenosyl-L-methionine</keyword>
<dbReference type="EMBL" id="WEGI01000001">
    <property type="protein sequence ID" value="MQY25026.1"/>
    <property type="molecule type" value="Genomic_DNA"/>
</dbReference>
<keyword evidence="5" id="KW-0830">Ubiquinone</keyword>
<evidence type="ECO:0000256" key="2">
    <source>
        <dbReference type="ARBA" id="ARBA00022679"/>
    </source>
</evidence>
<dbReference type="OrthoDB" id="9777638at2"/>
<comment type="caution">
    <text evidence="5">The sequence shown here is derived from an EMBL/GenBank/DDBJ whole genome shotgun (WGS) entry which is preliminary data.</text>
</comment>
<dbReference type="GO" id="GO:0032259">
    <property type="term" value="P:methylation"/>
    <property type="evidence" value="ECO:0007669"/>
    <property type="project" value="UniProtKB-KW"/>
</dbReference>
<evidence type="ECO:0000313" key="5">
    <source>
        <dbReference type="EMBL" id="MQY25026.1"/>
    </source>
</evidence>
<accession>A0A7K0DGT8</accession>
<gene>
    <name evidence="5" type="primary">ubiE_1</name>
    <name evidence="5" type="ORF">NRB56_05800</name>
</gene>
<dbReference type="GO" id="GO:0043770">
    <property type="term" value="F:demethylmenaquinone methyltransferase activity"/>
    <property type="evidence" value="ECO:0007669"/>
    <property type="project" value="UniProtKB-EC"/>
</dbReference>
<dbReference type="EC" id="2.1.1.163" evidence="5"/>
<dbReference type="CDD" id="cd02440">
    <property type="entry name" value="AdoMet_MTases"/>
    <property type="match status" value="1"/>
</dbReference>
<dbReference type="Gene3D" id="3.40.50.150">
    <property type="entry name" value="Vaccinia Virus protein VP39"/>
    <property type="match status" value="1"/>
</dbReference>
<dbReference type="AlphaFoldDB" id="A0A7K0DGT8"/>
<reference evidence="5 6" key="1">
    <citation type="submission" date="2019-10" db="EMBL/GenBank/DDBJ databases">
        <title>Nocardia macrotermitis sp. nov. and Nocardia aurantia sp. nov., isolated from the gut of fungus growing-termite Macrotermes natalensis.</title>
        <authorList>
            <person name="Benndorf R."/>
            <person name="Schwitalla J."/>
            <person name="Martin K."/>
            <person name="De Beer W."/>
            <person name="Kaster A.-K."/>
            <person name="Vollmers J."/>
            <person name="Poulsen M."/>
            <person name="Beemelmanns C."/>
        </authorList>
    </citation>
    <scope>NUCLEOTIDE SEQUENCE [LARGE SCALE GENOMIC DNA]</scope>
    <source>
        <strain evidence="5 6">RB56</strain>
    </source>
</reference>
<sequence>MDTTNRTENAQATLWNGPAGAAWVAARDVVDGALRPFQDLLVDEVAATSGHRVLDVGCGTAATTVAIARRLGDSGHCTGVDISEPMIAGARARAEQAGVTVEFLCADAQSHPFAPESFDTVVSRFGVMFFAQPEAAFANLRGSAAAGAALRCVVWRGPDENPFMTTPERTAAALLPDLRLPDPSAPGRFALADRDRVTSILTGSGWTDVDLRPIDVECSMPEADLNWYISRMGVVGNAVRDVDEPTRDRVVSAVRAALEHFVHGDRVRYPTACWLIGARAA</sequence>
<protein>
    <submittedName>
        <fullName evidence="5">Ubiquinone/menaquinone biosynthesis C-methyltransferase UbiE</fullName>
        <ecNumber evidence="5">2.1.1.163</ecNumber>
    </submittedName>
</protein>
<proteinExistence type="predicted"/>
<evidence type="ECO:0000256" key="3">
    <source>
        <dbReference type="ARBA" id="ARBA00022691"/>
    </source>
</evidence>
<keyword evidence="2 5" id="KW-0808">Transferase</keyword>
<evidence type="ECO:0000259" key="4">
    <source>
        <dbReference type="Pfam" id="PF13649"/>
    </source>
</evidence>
<keyword evidence="6" id="KW-1185">Reference proteome</keyword>
<dbReference type="SUPFAM" id="SSF53335">
    <property type="entry name" value="S-adenosyl-L-methionine-dependent methyltransferases"/>
    <property type="match status" value="1"/>
</dbReference>
<feature type="domain" description="Methyltransferase" evidence="4">
    <location>
        <begin position="53"/>
        <end position="141"/>
    </location>
</feature>